<dbReference type="InterPro" id="IPR020828">
    <property type="entry name" value="GlycerAld_3-P_DH_NAD(P)-bd"/>
</dbReference>
<evidence type="ECO:0000256" key="1">
    <source>
        <dbReference type="ARBA" id="ARBA00007406"/>
    </source>
</evidence>
<evidence type="ECO:0000256" key="5">
    <source>
        <dbReference type="RuleBase" id="RU000397"/>
    </source>
</evidence>
<dbReference type="SUPFAM" id="SSF56672">
    <property type="entry name" value="DNA/RNA polymerases"/>
    <property type="match status" value="1"/>
</dbReference>
<accession>A0ABN9R0C1</accession>
<dbReference type="SUPFAM" id="SSF55347">
    <property type="entry name" value="Glyceraldehyde-3-phosphate dehydrogenase-like, C-terminal domain"/>
    <property type="match status" value="1"/>
</dbReference>
<dbReference type="Pfam" id="PF00085">
    <property type="entry name" value="Thioredoxin"/>
    <property type="match status" value="1"/>
</dbReference>
<feature type="non-terminal residue" evidence="8">
    <location>
        <position position="2118"/>
    </location>
</feature>
<dbReference type="PANTHER" id="PTHR10836">
    <property type="entry name" value="GLYCERALDEHYDE 3-PHOSPHATE DEHYDROGENASE"/>
    <property type="match status" value="1"/>
</dbReference>
<dbReference type="InterPro" id="IPR013766">
    <property type="entry name" value="Thioredoxin_domain"/>
</dbReference>
<dbReference type="Pfam" id="PF00078">
    <property type="entry name" value="RVT_1"/>
    <property type="match status" value="1"/>
</dbReference>
<dbReference type="Pfam" id="PF00044">
    <property type="entry name" value="Gp_dh_N"/>
    <property type="match status" value="2"/>
</dbReference>
<comment type="similarity">
    <text evidence="1 5">Belongs to the glyceraldehyde-3-phosphate dehydrogenase family.</text>
</comment>
<dbReference type="PRINTS" id="PR00078">
    <property type="entry name" value="G3PDHDRGNASE"/>
</dbReference>
<dbReference type="InterPro" id="IPR020831">
    <property type="entry name" value="GlycerAld/Erythrose_P_DH"/>
</dbReference>
<keyword evidence="9" id="KW-1185">Reference proteome</keyword>
<dbReference type="InterPro" id="IPR036249">
    <property type="entry name" value="Thioredoxin-like_sf"/>
</dbReference>
<dbReference type="Proteomes" id="UP001189429">
    <property type="component" value="Unassembled WGS sequence"/>
</dbReference>
<dbReference type="PROSITE" id="PS50878">
    <property type="entry name" value="RT_POL"/>
    <property type="match status" value="1"/>
</dbReference>
<evidence type="ECO:0000259" key="7">
    <source>
        <dbReference type="PROSITE" id="PS50878"/>
    </source>
</evidence>
<dbReference type="InterPro" id="IPR000477">
    <property type="entry name" value="RT_dom"/>
</dbReference>
<dbReference type="Pfam" id="PF13850">
    <property type="entry name" value="ERGIC_N"/>
    <property type="match status" value="1"/>
</dbReference>
<dbReference type="Gene3D" id="3.30.360.10">
    <property type="entry name" value="Dihydrodipicolinate Reductase, domain 2"/>
    <property type="match status" value="2"/>
</dbReference>
<dbReference type="InterPro" id="IPR039542">
    <property type="entry name" value="Erv_N"/>
</dbReference>
<dbReference type="InterPro" id="IPR020829">
    <property type="entry name" value="GlycerAld_3-P_DH_cat"/>
</dbReference>
<dbReference type="CDD" id="cd02961">
    <property type="entry name" value="PDI_a_family"/>
    <property type="match status" value="1"/>
</dbReference>
<evidence type="ECO:0000256" key="4">
    <source>
        <dbReference type="ARBA" id="ARBA00023027"/>
    </source>
</evidence>
<sequence length="2118" mass="227197">MWTGAPDDAAAARQGRQVAGGSRVRLALGILPCAEGFSRVLLSEDQFRVVSADLTHGAVSGGVCTVVACALPGVLLLAELGASLRVSYSTNVVIDDELDESLRIEYDTSVFDLPCKYREVGSWDKCGKDRFVTNKSFTHRTLDRWGGTAGAKYTEAEIAVLEQADVASDIAEDEAKELDSDWSASSDHFQHKDFQAAATFHDYTPVNFYAEWRSHCRQFLPTWIEASDKIGEKMHVSDGDGRQSTVKFLKTNCVDFQDNCKKAKIAAFPTLRSYKRHGSFEVFQQHRSVTNIVSFLTSSIRNSHLIVARHHMMFNEGCRVAGQIHVPRAQGSLHLQAEPFGKMDLNPAITNVSHQACDYYCSGSCTTDCVQPAGTVALACECMSYPDSGEHNMFSVTPWSAAGYVKEAALLHTRDPAEIPSKECGADYLCELTGVFLTDGKVQLRLKVGAKDVVHSAPATDDSHTIVMSANQDTYRTDMNLVSCATCTANGLAPKVKAAVIDAFGISRGFMTTIHAMTASQPTVDGEVGCKEARIAMKDPETELKLENASHGAEHLAYQVKHGAIHGRYDGTAEVDGDCLAIKGKQVALSHTRDPAEIPFKKYGADYVCEFISMFLTDGKIQLHLKVGAKDVRSSARAADNSHTMEMGANKDTYKTDRNCVSCATCTTNALAPKVKAVVIDAFGIQRGFMTTIHAMAASQPTADGASKKDCRGGRAEETCIATKDPEAELKLKSTSLDAEYLAFQMKHGSIHGRYDGTAEVDGDSLVIDGKQVALSHTRDPAEIPFKKYGADYVCESSGVFLTDRKIQLHPKADANKVVFSALDTDDSHTVVEGANQDVYKTDMNDVFCDSKAGIMLDPTFVNPVEDEGEEEVAAEVREETGAQAVEEAGRHAPGGSSARIGAQLPDEALRLFWHARRRGGVGILLLLHAFLSEIWSGANPGLAVVVGDALWLLALMALITVEVLMRARAAVDACLARGWAAAARIDARQFRSRIRMYGRAAAYLGLSLAVAASVGAMAAGLVHAQACAAAPVPSAAPAAWAISWSALEFDATLGYPGEGPPAASPQNMGVDQGARRGLNWALTLQGNGRRAHCHTCKEEFALGEPRLQTQGASRLCHWHCVGKRWRPTAALEGSRTTPQAEVDRVRELLGEASMQQDGEDIFQAEGAQVGPVGPGPALHDPEDPFGASQLLHMAWWDTVDVPNSLGHKVATMRRVPAGLQAAWAEAMGKALRESVGGQTAQDRERAWKLVIFAPRLIFAATGARGGRGANGKRAKHIKNDIAERLRAFWRGEWQELWEAAHRRELRVGAATAVDVTSRARRVNALLEDGQVAGAVATLRRSGQTAAGPGVHDRLRALFPEADTWDAAQDDATATPLAAETRQQLGDAIAAAFRKAKGGRAPGLDSSRNEHWRVLAADTEAGDALVEAALAWVEGSAPPVVDEWLRTGAITALHEASGGVRPLTVLAPFRRIVLTGFVAHTKAATRAAAGSYQYGLGVPGGADVQFKALQAAVHDRPGSVLVAVDVSNAFGTLARRGVIASLRGALPEYGSLLARLYARPAVGLWRDGTGDTRELRTGAGVPQGCPLSPAAFAAALHQLALQHFSARPQWLVTAYLDDVVAVVPSAEAEDYLRQLSGLLGPGGLALDPSKTKVWLPPGTAHCPPSLRQYVKDELQVVGCSLTRRQDDDWGALAAGAGGGARAMGAATETLRAFGQTLREARAAGLGPQEATAMLRWTAQGLPNHLLRAHLQDLVAVRAYDTVLRGLWNDVLGVDMSDREWAQSCLPLREGGLAAGAAEPRREAAHVAAWLDAAPRVAAALGAPSAEALLAARAAGTQGFEAAVVTYNASVGAAHCLQTSLAQGERHRQKDLVGPRMEVIAGVAKAGLDHRERGRLLSAGGPGAGAFTMLPTKPEHRMAPELYRISLRRRLLMTGARLLRGLEPQTHCRNTSREGVLCGAVLDTDQHHALACETGGRRVARHDRIRDLLARWLARRVPAWVQKEQTVPQWQRTRRAVVDGVETARVETAVLDVVWARQGCARAVDVVVVSPDSTDEREARARAAKAGLAAEDAARDKARRYPPGPTTPLLIPFAIETGGRVGSSARQLILDHLDRSDGE</sequence>
<feature type="domain" description="Reverse transcriptase" evidence="7">
    <location>
        <begin position="1434"/>
        <end position="1681"/>
    </location>
</feature>
<evidence type="ECO:0000256" key="6">
    <source>
        <dbReference type="SAM" id="Phobius"/>
    </source>
</evidence>
<comment type="subunit">
    <text evidence="2">Homotetramer.</text>
</comment>
<dbReference type="InterPro" id="IPR043502">
    <property type="entry name" value="DNA/RNA_pol_sf"/>
</dbReference>
<keyword evidence="6" id="KW-0472">Membrane</keyword>
<name>A0ABN9R0C1_9DINO</name>
<feature type="transmembrane region" description="Helical" evidence="6">
    <location>
        <begin position="943"/>
        <end position="962"/>
    </location>
</feature>
<dbReference type="SMART" id="SM00846">
    <property type="entry name" value="Gp_dh_N"/>
    <property type="match status" value="3"/>
</dbReference>
<keyword evidence="4" id="KW-0520">NAD</keyword>
<proteinExistence type="inferred from homology"/>
<dbReference type="Gene3D" id="3.40.50.720">
    <property type="entry name" value="NAD(P)-binding Rossmann-like Domain"/>
    <property type="match status" value="3"/>
</dbReference>
<keyword evidence="3" id="KW-0560">Oxidoreductase</keyword>
<organism evidence="8 9">
    <name type="scientific">Prorocentrum cordatum</name>
    <dbReference type="NCBI Taxonomy" id="2364126"/>
    <lineage>
        <taxon>Eukaryota</taxon>
        <taxon>Sar</taxon>
        <taxon>Alveolata</taxon>
        <taxon>Dinophyceae</taxon>
        <taxon>Prorocentrales</taxon>
        <taxon>Prorocentraceae</taxon>
        <taxon>Prorocentrum</taxon>
    </lineage>
</organism>
<evidence type="ECO:0000313" key="8">
    <source>
        <dbReference type="EMBL" id="CAK0811006.1"/>
    </source>
</evidence>
<dbReference type="Pfam" id="PF02800">
    <property type="entry name" value="Gp_dh_C"/>
    <property type="match status" value="1"/>
</dbReference>
<keyword evidence="6" id="KW-0812">Transmembrane</keyword>
<gene>
    <name evidence="8" type="ORF">PCOR1329_LOCUS15773</name>
</gene>
<evidence type="ECO:0000256" key="2">
    <source>
        <dbReference type="ARBA" id="ARBA00011881"/>
    </source>
</evidence>
<dbReference type="SUPFAM" id="SSF51735">
    <property type="entry name" value="NAD(P)-binding Rossmann-fold domains"/>
    <property type="match status" value="3"/>
</dbReference>
<dbReference type="PANTHER" id="PTHR10836:SF76">
    <property type="entry name" value="GLYCERALDEHYDE-3-PHOSPHATE DEHYDROGENASE-RELATED"/>
    <property type="match status" value="1"/>
</dbReference>
<evidence type="ECO:0000313" key="9">
    <source>
        <dbReference type="Proteomes" id="UP001189429"/>
    </source>
</evidence>
<protein>
    <recommendedName>
        <fullName evidence="7">Reverse transcriptase domain-containing protein</fullName>
    </recommendedName>
</protein>
<dbReference type="Gene3D" id="3.40.30.10">
    <property type="entry name" value="Glutaredoxin"/>
    <property type="match status" value="1"/>
</dbReference>
<keyword evidence="6" id="KW-1133">Transmembrane helix</keyword>
<dbReference type="SUPFAM" id="SSF52833">
    <property type="entry name" value="Thioredoxin-like"/>
    <property type="match status" value="1"/>
</dbReference>
<feature type="transmembrane region" description="Helical" evidence="6">
    <location>
        <begin position="1001"/>
        <end position="1023"/>
    </location>
</feature>
<dbReference type="InterPro" id="IPR036291">
    <property type="entry name" value="NAD(P)-bd_dom_sf"/>
</dbReference>
<evidence type="ECO:0000256" key="3">
    <source>
        <dbReference type="ARBA" id="ARBA00023002"/>
    </source>
</evidence>
<reference evidence="8" key="1">
    <citation type="submission" date="2023-10" db="EMBL/GenBank/DDBJ databases">
        <authorList>
            <person name="Chen Y."/>
            <person name="Shah S."/>
            <person name="Dougan E. K."/>
            <person name="Thang M."/>
            <person name="Chan C."/>
        </authorList>
    </citation>
    <scope>NUCLEOTIDE SEQUENCE [LARGE SCALE GENOMIC DNA]</scope>
</reference>
<comment type="caution">
    <text evidence="8">The sequence shown here is derived from an EMBL/GenBank/DDBJ whole genome shotgun (WGS) entry which is preliminary data.</text>
</comment>
<dbReference type="EMBL" id="CAUYUJ010004795">
    <property type="protein sequence ID" value="CAK0811006.1"/>
    <property type="molecule type" value="Genomic_DNA"/>
</dbReference>